<organism evidence="4 5">
    <name type="scientific">Serendipita indica (strain DSM 11827)</name>
    <name type="common">Root endophyte fungus</name>
    <name type="synonym">Piriformospora indica</name>
    <dbReference type="NCBI Taxonomy" id="1109443"/>
    <lineage>
        <taxon>Eukaryota</taxon>
        <taxon>Fungi</taxon>
        <taxon>Dikarya</taxon>
        <taxon>Basidiomycota</taxon>
        <taxon>Agaricomycotina</taxon>
        <taxon>Agaricomycetes</taxon>
        <taxon>Sebacinales</taxon>
        <taxon>Serendipitaceae</taxon>
        <taxon>Serendipita</taxon>
    </lineage>
</organism>
<accession>G4TLJ4</accession>
<dbReference type="STRING" id="1109443.G4TLJ4"/>
<dbReference type="PROSITE" id="PS50082">
    <property type="entry name" value="WD_REPEATS_2"/>
    <property type="match status" value="1"/>
</dbReference>
<evidence type="ECO:0000313" key="4">
    <source>
        <dbReference type="EMBL" id="CCA72187.1"/>
    </source>
</evidence>
<keyword evidence="2" id="KW-0677">Repeat</keyword>
<comment type="caution">
    <text evidence="4">The sequence shown here is derived from an EMBL/GenBank/DDBJ whole genome shotgun (WGS) entry which is preliminary data.</text>
</comment>
<dbReference type="GO" id="GO:0006891">
    <property type="term" value="P:intra-Golgi vesicle-mediated transport"/>
    <property type="evidence" value="ECO:0007669"/>
    <property type="project" value="TreeGrafter"/>
</dbReference>
<dbReference type="EMBL" id="CAFZ01000152">
    <property type="protein sequence ID" value="CCA72187.1"/>
    <property type="molecule type" value="Genomic_DNA"/>
</dbReference>
<dbReference type="Proteomes" id="UP000007148">
    <property type="component" value="Unassembled WGS sequence"/>
</dbReference>
<dbReference type="InterPro" id="IPR015943">
    <property type="entry name" value="WD40/YVTN_repeat-like_dom_sf"/>
</dbReference>
<feature type="repeat" description="WD" evidence="3">
    <location>
        <begin position="29"/>
        <end position="71"/>
    </location>
</feature>
<dbReference type="Pfam" id="PF00400">
    <property type="entry name" value="WD40"/>
    <property type="match status" value="1"/>
</dbReference>
<dbReference type="InterPro" id="IPR036322">
    <property type="entry name" value="WD40_repeat_dom_sf"/>
</dbReference>
<keyword evidence="1 3" id="KW-0853">WD repeat</keyword>
<proteinExistence type="predicted"/>
<dbReference type="GO" id="GO:0006890">
    <property type="term" value="P:retrograde vesicle-mediated transport, Golgi to endoplasmic reticulum"/>
    <property type="evidence" value="ECO:0007669"/>
    <property type="project" value="TreeGrafter"/>
</dbReference>
<gene>
    <name evidence="4" type="ORF">PIIN_06122</name>
</gene>
<reference evidence="4 5" key="1">
    <citation type="journal article" date="2011" name="PLoS Pathog.">
        <title>Endophytic Life Strategies Decoded by Genome and Transcriptome Analyses of the Mutualistic Root Symbiont Piriformospora indica.</title>
        <authorList>
            <person name="Zuccaro A."/>
            <person name="Lahrmann U."/>
            <person name="Guldener U."/>
            <person name="Langen G."/>
            <person name="Pfiffi S."/>
            <person name="Biedenkopf D."/>
            <person name="Wong P."/>
            <person name="Samans B."/>
            <person name="Grimm C."/>
            <person name="Basiewicz M."/>
            <person name="Murat C."/>
            <person name="Martin F."/>
            <person name="Kogel K.H."/>
        </authorList>
    </citation>
    <scope>NUCLEOTIDE SEQUENCE [LARGE SCALE GENOMIC DNA]</scope>
    <source>
        <strain evidence="4 5">DSM 11827</strain>
    </source>
</reference>
<keyword evidence="5" id="KW-1185">Reference proteome</keyword>
<evidence type="ECO:0000256" key="1">
    <source>
        <dbReference type="ARBA" id="ARBA00022574"/>
    </source>
</evidence>
<dbReference type="PANTHER" id="PTHR19876:SF2">
    <property type="entry name" value="COATOMER SUBUNIT BETA"/>
    <property type="match status" value="1"/>
</dbReference>
<dbReference type="HOGENOM" id="CLU_187048_0_0_1"/>
<dbReference type="GO" id="GO:0006888">
    <property type="term" value="P:endoplasmic reticulum to Golgi vesicle-mediated transport"/>
    <property type="evidence" value="ECO:0007669"/>
    <property type="project" value="TreeGrafter"/>
</dbReference>
<dbReference type="GO" id="GO:0030126">
    <property type="term" value="C:COPI vesicle coat"/>
    <property type="evidence" value="ECO:0007669"/>
    <property type="project" value="TreeGrafter"/>
</dbReference>
<evidence type="ECO:0000313" key="5">
    <source>
        <dbReference type="Proteomes" id="UP000007148"/>
    </source>
</evidence>
<dbReference type="GO" id="GO:0006886">
    <property type="term" value="P:intracellular protein transport"/>
    <property type="evidence" value="ECO:0007669"/>
    <property type="project" value="TreeGrafter"/>
</dbReference>
<dbReference type="eggNOG" id="KOG0276">
    <property type="taxonomic scope" value="Eukaryota"/>
</dbReference>
<dbReference type="OrthoDB" id="2629061at2759"/>
<evidence type="ECO:0000256" key="2">
    <source>
        <dbReference type="ARBA" id="ARBA00022737"/>
    </source>
</evidence>
<dbReference type="SUPFAM" id="SSF50978">
    <property type="entry name" value="WD40 repeat-like"/>
    <property type="match status" value="1"/>
</dbReference>
<protein>
    <submittedName>
        <fullName evidence="4">Probable coatomer beta` subunit</fullName>
    </submittedName>
</protein>
<sequence length="92" mass="10667">MLPLVFRGSSDMTIKSWDWEKGRRNAVTFQGHTHYIMNVANNTKDPQTFATACLDRTVKVWNLATTYPNFTLKAHERGSVNYVEYHLDPHKP</sequence>
<dbReference type="InterPro" id="IPR050844">
    <property type="entry name" value="Coatomer_complex_subunit"/>
</dbReference>
<dbReference type="Gene3D" id="2.130.10.10">
    <property type="entry name" value="YVTN repeat-like/Quinoprotein amine dehydrogenase"/>
    <property type="match status" value="1"/>
</dbReference>
<dbReference type="InterPro" id="IPR001680">
    <property type="entry name" value="WD40_rpt"/>
</dbReference>
<evidence type="ECO:0000256" key="3">
    <source>
        <dbReference type="PROSITE-ProRule" id="PRU00221"/>
    </source>
</evidence>
<dbReference type="SMART" id="SM00320">
    <property type="entry name" value="WD40"/>
    <property type="match status" value="1"/>
</dbReference>
<dbReference type="InParanoid" id="G4TLJ4"/>
<dbReference type="PANTHER" id="PTHR19876">
    <property type="entry name" value="COATOMER"/>
    <property type="match status" value="1"/>
</dbReference>
<dbReference type="AlphaFoldDB" id="G4TLJ4"/>
<name>G4TLJ4_SERID</name>